<dbReference type="InterPro" id="IPR006675">
    <property type="entry name" value="HDIG_dom"/>
</dbReference>
<protein>
    <recommendedName>
        <fullName evidence="1">HD domain-containing protein</fullName>
    </recommendedName>
</protein>
<dbReference type="InterPro" id="IPR006674">
    <property type="entry name" value="HD_domain"/>
</dbReference>
<reference evidence="2" key="1">
    <citation type="submission" date="2018-05" db="EMBL/GenBank/DDBJ databases">
        <authorList>
            <person name="Lanie J.A."/>
            <person name="Ng W.-L."/>
            <person name="Kazmierczak K.M."/>
            <person name="Andrzejewski T.M."/>
            <person name="Davidsen T.M."/>
            <person name="Wayne K.J."/>
            <person name="Tettelin H."/>
            <person name="Glass J.I."/>
            <person name="Rusch D."/>
            <person name="Podicherti R."/>
            <person name="Tsui H.-C.T."/>
            <person name="Winkler M.E."/>
        </authorList>
    </citation>
    <scope>NUCLEOTIDE SEQUENCE</scope>
</reference>
<dbReference type="Gene3D" id="1.10.3210.10">
    <property type="entry name" value="Hypothetical protein af1432"/>
    <property type="match status" value="1"/>
</dbReference>
<evidence type="ECO:0000259" key="1">
    <source>
        <dbReference type="Pfam" id="PF01966"/>
    </source>
</evidence>
<dbReference type="Pfam" id="PF01966">
    <property type="entry name" value="HD"/>
    <property type="match status" value="1"/>
</dbReference>
<dbReference type="EMBL" id="UINC01211270">
    <property type="protein sequence ID" value="SVE35098.1"/>
    <property type="molecule type" value="Genomic_DNA"/>
</dbReference>
<dbReference type="SUPFAM" id="SSF109604">
    <property type="entry name" value="HD-domain/PDEase-like"/>
    <property type="match status" value="1"/>
</dbReference>
<organism evidence="2">
    <name type="scientific">marine metagenome</name>
    <dbReference type="NCBI Taxonomy" id="408172"/>
    <lineage>
        <taxon>unclassified sequences</taxon>
        <taxon>metagenomes</taxon>
        <taxon>ecological metagenomes</taxon>
    </lineage>
</organism>
<gene>
    <name evidence="2" type="ORF">METZ01_LOCUS487952</name>
</gene>
<sequence>DVTLTRRAGLLHDIGKAQDFELGSDPAQNRAALARKCNESAEVARVIETHSVHLPSRSAIAVLVEAANEISMHRPGARKEKVEEYTRRLRQIEEIASSHMGVRRAFALQNGKEVRILVDSEIVDDTYAAHLADEITNKIEQELEYPGQLRICLVREVRAVHYAR</sequence>
<accession>A0A383CTY6</accession>
<proteinExistence type="predicted"/>
<name>A0A383CTY6_9ZZZZ</name>
<feature type="domain" description="HD" evidence="1">
    <location>
        <begin position="1"/>
        <end position="66"/>
    </location>
</feature>
<dbReference type="AlphaFoldDB" id="A0A383CTY6"/>
<evidence type="ECO:0000313" key="2">
    <source>
        <dbReference type="EMBL" id="SVE35098.1"/>
    </source>
</evidence>
<feature type="non-terminal residue" evidence="2">
    <location>
        <position position="1"/>
    </location>
</feature>
<dbReference type="NCBIfam" id="TIGR00277">
    <property type="entry name" value="HDIG"/>
    <property type="match status" value="1"/>
</dbReference>